<keyword evidence="8 13" id="KW-0401">Integrin</keyword>
<dbReference type="SMART" id="SM00191">
    <property type="entry name" value="Int_alpha"/>
    <property type="match status" value="5"/>
</dbReference>
<feature type="transmembrane region" description="Helical" evidence="13">
    <location>
        <begin position="949"/>
        <end position="975"/>
    </location>
</feature>
<dbReference type="Proteomes" id="UP000618051">
    <property type="component" value="Unassembled WGS sequence"/>
</dbReference>
<evidence type="ECO:0000256" key="3">
    <source>
        <dbReference type="ARBA" id="ARBA00022692"/>
    </source>
</evidence>
<evidence type="ECO:0000256" key="2">
    <source>
        <dbReference type="ARBA" id="ARBA00008054"/>
    </source>
</evidence>
<gene>
    <name evidence="19" type="ORF">IHE44_0014375</name>
    <name evidence="18" type="ORF">IHE44_001735</name>
</gene>
<protein>
    <recommendedName>
        <fullName evidence="21">ITA4 protein</fullName>
    </recommendedName>
</protein>
<evidence type="ECO:0000256" key="11">
    <source>
        <dbReference type="ARBA" id="ARBA00023180"/>
    </source>
</evidence>
<dbReference type="GO" id="GO:0007160">
    <property type="term" value="P:cell-matrix adhesion"/>
    <property type="evidence" value="ECO:0007669"/>
    <property type="project" value="TreeGrafter"/>
</dbReference>
<dbReference type="Gene3D" id="2.60.40.1460">
    <property type="entry name" value="Integrin domains. Chain A, domain 2"/>
    <property type="match status" value="1"/>
</dbReference>
<sequence length="2150" mass="241583">MRSCGRARGAAGWAAPLLLLWQCLPTARPYNLDTQHALLFRGGNGTLFGYSVLLHRHGEERWLVAGAPRANWPANESVVNPGAIFRCRIGGNASGGCEQLQLGHPSGERCGKTCVEERDNQWLGVSLSRQPKESGSIIACGHRWKNVFYMKNGHKLPHGICFAIPPDFRTELSRRICPCYIDQAQKFGENHGSCQAGISSFYIEDLIIMGAPGSFYWTGSVFVYNTTANTIHAYTDSNNQVKSGSYLGYSVGAGHFLTPSSTEVIGGAPQQEQTGKAYIFSNEGQLNILFELRGKKLGSYFGAAVCAVDLNSDGFSDLLVGAPMQSTIREEGRVYVYINSGSGAKMVELNIELRGSDSYAARFGESIANLGDIDNDGFEDVAIGAPQEDNLKGAIYIYNGREDGITTSFSQRIQGQEVSNSLSMFGQSISSGIDVDNNGYQDVAVGAFFSDSAVVLRTKPVIIVEASLKHSNSINRTKLECMENEQPATCMNLKICFTYRGREVPGYIVLLYNLSVDVNRKENTQARFYFSSNGTYDTISGKKDVRDILTPVHVEASYHLGHHVLQKRDVQEFSPLQPVLQRRKEKDVIKSKFIFARFCSQENCSADLRVSGKVIFPKPHDKKAYLGVGSVKTLLLNISLLNVGDDAYETVLHIQIPKGLYYIRVLELEEKQIHCAVLDKEINAVTLECSVGYLYVDHNSKLNYSFLLDASSLTRAEEDLNIIINATCKNEDGNMLLDNMLTLPIPLKYEMELTTHGFVSPTSFVYGAEDRDSQVTCMKENINFTFHVINAGPSMSPNTNLEIMIPNAFPPRDSKLFNPLDIKTTAGHCSYNKYPRDCTAAEKNENILKDVITFFSKPTKRHMYCMKNDSLCLQVHCMLGNMESGKEATVHLHLEATPLLLQMDDASVLKFEVRATAWPEKNAKVIELHKDKQVTYVYLEGVHHQKPKYHVTVLIISLGLIVGVTLLLVLSFILWKIGFFKRKYKPVPQDVNRRNSWSFKSTATSLKVLRHLGRPEPGRPKDLVLAFFQNLKKETGFSRQNRETYPKDSNCQLMLKIFDGIEYEFEVETAPCDLDNSRNPCPKRSSSWRHYIYVFSKKWKGKVIGKKKSRSSKVTRKKRTGVEADEESGWKGHMLYKLCSRSIFYNNKSHASIIQPEKQTKRIIQLFGTTCNSYHKCCEAENSAMVHGSPPSTAPEAPSAVKHNTYAVKNTSHRAHIAQTVKCIWTRLCKFRPVFIIPLSSRKREILGKNNTSLGILEICQRFDESKILPLTGGHPAVLLGQSQSPRPEAEHGREAKAQQLAGGAESAHIYCLHPLNVIQNFMESCHNIRERCSEFLLYEGSEEHLLRCTLKNYKTPYIGPKKQFFTEYYKYMPNSISCLNDFRDLSFRSNYFCFASEEVNKAKSHLQDSEEDKASSVFKNKSTTSTLPQVEEPDQAPSYSLKTPLNTQFNVKRFLPYNSSISLISIFFLQKQRRFYYSNNLSPSGKELICDITINYHYNLKAIHITVILQISKHILMENPAETAASQMQSVYCHQSSATSQGEKAKLTKFSVSLKNLALATGESLTEEFSVSTQRSKMKQFKYDSVQKTFNSYNCHGSVRLLYFKKQAAVCSIALLLILKEIVGSVCCYNLKIIHKKKYNHVYVKILHRVPSHCTANRSWRILNAFSNKHLCSKASFKKEKKENRELGASPEPRLQRCMKMAVVLLQKFKKHVMYRSDFRNTLSVSKLFISSWHALEQQQQQAENKNLLEYGRMEEYISRCILEKDINSRNDELMKKKKNLPVSSGQSFQEAFSSAKKNKQPIPNTKIYEGNSAILCIIKSTYFLTALKQSHSSKKTLQKNPPQNAPQCLLCILACTNFKQTSPIDTPTLSHTTASPCMSPCLPSSSSSVLSACSHPCHTHRALHHNPSTAIIFQLTPSTALLIALIPTYLSSIRLLSGKAASATPGLFLQTGAYVCEIQERTERMKQRCLEPHRNSTKEQLHIHPCDMTGPRHSRCPLLGNFELQLGALGEPGGAKAAQTTTCKNNQNRRAVEDKPQLQQDRNSSGELWGMRVETERDSFFLGKQTNQTSQTKKKKKKKKKNQKNPKPQNILPISGSMEQYIPKFILPVCTLISLTVCVPAKEYKPGKVDAAETKSNPLTALPGAKRP</sequence>
<feature type="region of interest" description="Disordered" evidence="14">
    <location>
        <begin position="2128"/>
        <end position="2150"/>
    </location>
</feature>
<evidence type="ECO:0000256" key="9">
    <source>
        <dbReference type="ARBA" id="ARBA00023136"/>
    </source>
</evidence>
<reference evidence="19" key="3">
    <citation type="submission" date="2022-01" db="EMBL/GenBank/DDBJ databases">
        <authorList>
            <person name="Rubenstein D.R."/>
        </authorList>
    </citation>
    <scope>NUCLEOTIDE SEQUENCE</scope>
    <source>
        <strain evidence="19">SS15</strain>
        <tissue evidence="19">Liver</tissue>
    </source>
</reference>
<feature type="region of interest" description="Disordered" evidence="14">
    <location>
        <begin position="2013"/>
        <end position="2096"/>
    </location>
</feature>
<evidence type="ECO:0000256" key="10">
    <source>
        <dbReference type="ARBA" id="ARBA00023170"/>
    </source>
</evidence>
<keyword evidence="7 13" id="KW-1133">Transmembrane helix</keyword>
<feature type="compositionally biased region" description="Basic residues" evidence="14">
    <location>
        <begin position="2074"/>
        <end position="2086"/>
    </location>
</feature>
<evidence type="ECO:0000313" key="20">
    <source>
        <dbReference type="Proteomes" id="UP000618051"/>
    </source>
</evidence>
<feature type="domain" description="Integrin alpha second immunoglobulin-like" evidence="16">
    <location>
        <begin position="599"/>
        <end position="743"/>
    </location>
</feature>
<feature type="region of interest" description="Disordered" evidence="14">
    <location>
        <begin position="1414"/>
        <end position="1439"/>
    </location>
</feature>
<name>A0A835NZM9_9PASS</name>
<dbReference type="PANTHER" id="PTHR23220:SF78">
    <property type="entry name" value="INTEGRIN ALPHA-4"/>
    <property type="match status" value="1"/>
</dbReference>
<evidence type="ECO:0000256" key="12">
    <source>
        <dbReference type="PROSITE-ProRule" id="PRU00803"/>
    </source>
</evidence>
<feature type="domain" description="Integrin alpha third immunoglobulin-like" evidence="17">
    <location>
        <begin position="755"/>
        <end position="923"/>
    </location>
</feature>
<dbReference type="InterPro" id="IPR018184">
    <property type="entry name" value="Integrin_alpha_C_CS"/>
</dbReference>
<evidence type="ECO:0000256" key="13">
    <source>
        <dbReference type="RuleBase" id="RU003762"/>
    </source>
</evidence>
<accession>A0A835NZM9</accession>
<dbReference type="Gene3D" id="1.20.5.930">
    <property type="entry name" value="Bicelle-embedded integrin alpha(iib) transmembrane segment"/>
    <property type="match status" value="1"/>
</dbReference>
<keyword evidence="6 13" id="KW-0130">Cell adhesion</keyword>
<comment type="subcellular location">
    <subcellularLocation>
        <location evidence="1 13">Membrane</location>
        <topology evidence="1 13">Single-pass type I membrane protein</topology>
    </subcellularLocation>
</comment>
<evidence type="ECO:0000256" key="4">
    <source>
        <dbReference type="ARBA" id="ARBA00022729"/>
    </source>
</evidence>
<feature type="repeat" description="FG-GAP" evidence="12">
    <location>
        <begin position="287"/>
        <end position="346"/>
    </location>
</feature>
<dbReference type="OrthoDB" id="5317514at2759"/>
<dbReference type="GO" id="GO:0098609">
    <property type="term" value="P:cell-cell adhesion"/>
    <property type="evidence" value="ECO:0007669"/>
    <property type="project" value="TreeGrafter"/>
</dbReference>
<dbReference type="PRINTS" id="PR01185">
    <property type="entry name" value="INTEGRINA"/>
</dbReference>
<dbReference type="InterPro" id="IPR013519">
    <property type="entry name" value="Int_alpha_beta-p"/>
</dbReference>
<dbReference type="InterPro" id="IPR028994">
    <property type="entry name" value="Integrin_alpha_N"/>
</dbReference>
<dbReference type="SUPFAM" id="SSF69318">
    <property type="entry name" value="Integrin alpha N-terminal domain"/>
    <property type="match status" value="1"/>
</dbReference>
<dbReference type="Gene3D" id="2.130.10.130">
    <property type="entry name" value="Integrin alpha, N-terminal"/>
    <property type="match status" value="1"/>
</dbReference>
<keyword evidence="11" id="KW-0325">Glycoprotein</keyword>
<evidence type="ECO:0000259" key="15">
    <source>
        <dbReference type="Pfam" id="PF08441"/>
    </source>
</evidence>
<feature type="chain" id="PRO_5033102404" description="ITA4 protein" evidence="13">
    <location>
        <begin position="30"/>
        <end position="2150"/>
    </location>
</feature>
<feature type="repeat" description="FG-GAP" evidence="12">
    <location>
        <begin position="350"/>
        <end position="407"/>
    </location>
</feature>
<dbReference type="Pfam" id="PF01839">
    <property type="entry name" value="FG-GAP"/>
    <property type="match status" value="2"/>
</dbReference>
<comment type="similarity">
    <text evidence="2 13">Belongs to the integrin alpha chain family.</text>
</comment>
<evidence type="ECO:0000259" key="16">
    <source>
        <dbReference type="Pfam" id="PF20805"/>
    </source>
</evidence>
<dbReference type="GO" id="GO:0007229">
    <property type="term" value="P:integrin-mediated signaling pathway"/>
    <property type="evidence" value="ECO:0007669"/>
    <property type="project" value="UniProtKB-KW"/>
</dbReference>
<feature type="repeat" description="FG-GAP" evidence="12">
    <location>
        <begin position="182"/>
        <end position="233"/>
    </location>
</feature>
<evidence type="ECO:0000256" key="7">
    <source>
        <dbReference type="ARBA" id="ARBA00022989"/>
    </source>
</evidence>
<dbReference type="GO" id="GO:0008305">
    <property type="term" value="C:integrin complex"/>
    <property type="evidence" value="ECO:0007669"/>
    <property type="project" value="InterPro"/>
</dbReference>
<organism evidence="18">
    <name type="scientific">Lamprotornis superbus</name>
    <dbReference type="NCBI Taxonomy" id="245042"/>
    <lineage>
        <taxon>Eukaryota</taxon>
        <taxon>Metazoa</taxon>
        <taxon>Chordata</taxon>
        <taxon>Craniata</taxon>
        <taxon>Vertebrata</taxon>
        <taxon>Euteleostomi</taxon>
        <taxon>Archelosauria</taxon>
        <taxon>Archosauria</taxon>
        <taxon>Dinosauria</taxon>
        <taxon>Saurischia</taxon>
        <taxon>Theropoda</taxon>
        <taxon>Coelurosauria</taxon>
        <taxon>Aves</taxon>
        <taxon>Neognathae</taxon>
        <taxon>Neoaves</taxon>
        <taxon>Telluraves</taxon>
        <taxon>Australaves</taxon>
        <taxon>Passeriformes</taxon>
        <taxon>Sturnidae</taxon>
        <taxon>Lamprotornis</taxon>
    </lineage>
</organism>
<dbReference type="Pfam" id="PF20805">
    <property type="entry name" value="Integrin_A_Ig_2"/>
    <property type="match status" value="1"/>
</dbReference>
<evidence type="ECO:0008006" key="21">
    <source>
        <dbReference type="Google" id="ProtNLM"/>
    </source>
</evidence>
<proteinExistence type="inferred from homology"/>
<dbReference type="Gene3D" id="2.60.40.1530">
    <property type="entry name" value="ntegrin, alpha v. Chain A, domain 4"/>
    <property type="match status" value="1"/>
</dbReference>
<reference evidence="18" key="1">
    <citation type="submission" date="2020-10" db="EMBL/GenBank/DDBJ databases">
        <title>Feather gene expression reveals the developmental basis of iridescence in African starlings.</title>
        <authorList>
            <person name="Rubenstein D.R."/>
        </authorList>
    </citation>
    <scope>NUCLEOTIDE SEQUENCE</scope>
    <source>
        <strain evidence="18">SS15</strain>
        <tissue evidence="18">Liver</tissue>
    </source>
</reference>
<feature type="compositionally biased region" description="Polar residues" evidence="14">
    <location>
        <begin position="2020"/>
        <end position="2031"/>
    </location>
</feature>
<feature type="domain" description="Integrin alpha first immunoglubulin-like" evidence="15">
    <location>
        <begin position="458"/>
        <end position="596"/>
    </location>
</feature>
<feature type="compositionally biased region" description="Polar residues" evidence="14">
    <location>
        <begin position="1418"/>
        <end position="1429"/>
    </location>
</feature>
<dbReference type="InterPro" id="IPR013649">
    <property type="entry name" value="Integrin_alpha_Ig-like_1"/>
</dbReference>
<dbReference type="InterPro" id="IPR013517">
    <property type="entry name" value="FG-GAP"/>
</dbReference>
<evidence type="ECO:0000256" key="8">
    <source>
        <dbReference type="ARBA" id="ARBA00023037"/>
    </source>
</evidence>
<evidence type="ECO:0000256" key="14">
    <source>
        <dbReference type="SAM" id="MobiDB-lite"/>
    </source>
</evidence>
<dbReference type="PROSITE" id="PS51470">
    <property type="entry name" value="FG_GAP"/>
    <property type="match status" value="4"/>
</dbReference>
<dbReference type="InterPro" id="IPR032695">
    <property type="entry name" value="Integrin_dom_sf"/>
</dbReference>
<evidence type="ECO:0000313" key="19">
    <source>
        <dbReference type="EMBL" id="KAI1237120.1"/>
    </source>
</evidence>
<feature type="compositionally biased region" description="Polar residues" evidence="14">
    <location>
        <begin position="2039"/>
        <end position="2048"/>
    </location>
</feature>
<reference evidence="19 20" key="2">
    <citation type="journal article" date="2021" name="J. Hered.">
        <title>Feather Gene Expression Elucidates the Developmental Basis of Plumage Iridescence in African Starlings.</title>
        <authorList>
            <person name="Rubenstein D.R."/>
            <person name="Corvelo A."/>
            <person name="MacManes M.D."/>
            <person name="Maia R."/>
            <person name="Narzisi G."/>
            <person name="Rousaki A."/>
            <person name="Vandenabeele P."/>
            <person name="Shawkey M.D."/>
            <person name="Solomon J."/>
        </authorList>
    </citation>
    <scope>NUCLEOTIDE SEQUENCE [LARGE SCALE GENOMIC DNA]</scope>
    <source>
        <strain evidence="19">SS15</strain>
    </source>
</reference>
<dbReference type="GO" id="GO:0005178">
    <property type="term" value="F:integrin binding"/>
    <property type="evidence" value="ECO:0007669"/>
    <property type="project" value="TreeGrafter"/>
</dbReference>
<dbReference type="Pfam" id="PF20806">
    <property type="entry name" value="Integrin_A_Ig_3"/>
    <property type="match status" value="1"/>
</dbReference>
<feature type="signal peptide" evidence="13">
    <location>
        <begin position="1"/>
        <end position="29"/>
    </location>
</feature>
<keyword evidence="9 13" id="KW-0472">Membrane</keyword>
<dbReference type="Pfam" id="PF08441">
    <property type="entry name" value="Integrin_A_Ig_1"/>
    <property type="match status" value="1"/>
</dbReference>
<evidence type="ECO:0000259" key="17">
    <source>
        <dbReference type="Pfam" id="PF20806"/>
    </source>
</evidence>
<dbReference type="EMBL" id="JADDUC010000013">
    <property type="protein sequence ID" value="KAG0128781.1"/>
    <property type="molecule type" value="Genomic_DNA"/>
</dbReference>
<evidence type="ECO:0000256" key="6">
    <source>
        <dbReference type="ARBA" id="ARBA00022889"/>
    </source>
</evidence>
<keyword evidence="20" id="KW-1185">Reference proteome</keyword>
<keyword evidence="4 13" id="KW-0732">Signal</keyword>
<dbReference type="SUPFAM" id="SSF69179">
    <property type="entry name" value="Integrin domains"/>
    <property type="match status" value="3"/>
</dbReference>
<dbReference type="GO" id="GO:0009897">
    <property type="term" value="C:external side of plasma membrane"/>
    <property type="evidence" value="ECO:0007669"/>
    <property type="project" value="TreeGrafter"/>
</dbReference>
<evidence type="ECO:0000256" key="5">
    <source>
        <dbReference type="ARBA" id="ARBA00022737"/>
    </source>
</evidence>
<keyword evidence="10 13" id="KW-0675">Receptor</keyword>
<dbReference type="PANTHER" id="PTHR23220">
    <property type="entry name" value="INTEGRIN ALPHA"/>
    <property type="match status" value="1"/>
</dbReference>
<keyword evidence="5" id="KW-0677">Repeat</keyword>
<evidence type="ECO:0000313" key="18">
    <source>
        <dbReference type="EMBL" id="KAG0128781.1"/>
    </source>
</evidence>
<dbReference type="EMBL" id="JADDUC020000008">
    <property type="protein sequence ID" value="KAI1237120.1"/>
    <property type="molecule type" value="Genomic_DNA"/>
</dbReference>
<feature type="repeat" description="FG-GAP" evidence="12">
    <location>
        <begin position="411"/>
        <end position="473"/>
    </location>
</feature>
<comment type="caution">
    <text evidence="18">The sequence shown here is derived from an EMBL/GenBank/DDBJ whole genome shotgun (WGS) entry which is preliminary data.</text>
</comment>
<evidence type="ECO:0000256" key="1">
    <source>
        <dbReference type="ARBA" id="ARBA00004479"/>
    </source>
</evidence>
<dbReference type="InterPro" id="IPR048286">
    <property type="entry name" value="Integrin_alpha_Ig-like_3"/>
</dbReference>
<dbReference type="InterPro" id="IPR000413">
    <property type="entry name" value="Integrin_alpha"/>
</dbReference>
<dbReference type="GO" id="GO:0033627">
    <property type="term" value="P:cell adhesion mediated by integrin"/>
    <property type="evidence" value="ECO:0007669"/>
    <property type="project" value="TreeGrafter"/>
</dbReference>
<dbReference type="Gene3D" id="2.60.40.1510">
    <property type="entry name" value="ntegrin, alpha v. Chain A, domain 3"/>
    <property type="match status" value="1"/>
</dbReference>
<dbReference type="InterPro" id="IPR048285">
    <property type="entry name" value="Integrin_alpha_Ig-like_2"/>
</dbReference>
<dbReference type="PROSITE" id="PS00242">
    <property type="entry name" value="INTEGRIN_ALPHA"/>
    <property type="match status" value="1"/>
</dbReference>
<keyword evidence="3 13" id="KW-0812">Transmembrane</keyword>